<evidence type="ECO:0000256" key="7">
    <source>
        <dbReference type="ARBA" id="ARBA00034142"/>
    </source>
</evidence>
<evidence type="ECO:0000256" key="8">
    <source>
        <dbReference type="SAM" id="Coils"/>
    </source>
</evidence>
<gene>
    <name evidence="11" type="primary">CFAP45</name>
    <name evidence="11" type="synonym">cfap45</name>
</gene>
<accession>A0A8C7MFY5</accession>
<evidence type="ECO:0000313" key="12">
    <source>
        <dbReference type="Proteomes" id="UP000694557"/>
    </source>
</evidence>
<organism evidence="11 12">
    <name type="scientific">Oncorhynchus kisutch</name>
    <name type="common">Coho salmon</name>
    <name type="synonym">Salmo kisutch</name>
    <dbReference type="NCBI Taxonomy" id="8019"/>
    <lineage>
        <taxon>Eukaryota</taxon>
        <taxon>Metazoa</taxon>
        <taxon>Chordata</taxon>
        <taxon>Craniata</taxon>
        <taxon>Vertebrata</taxon>
        <taxon>Euteleostomi</taxon>
        <taxon>Actinopterygii</taxon>
        <taxon>Neopterygii</taxon>
        <taxon>Teleostei</taxon>
        <taxon>Protacanthopterygii</taxon>
        <taxon>Salmoniformes</taxon>
        <taxon>Salmonidae</taxon>
        <taxon>Salmoninae</taxon>
        <taxon>Oncorhynchus</taxon>
    </lineage>
</organism>
<feature type="region of interest" description="Disordered" evidence="9">
    <location>
        <begin position="370"/>
        <end position="400"/>
    </location>
</feature>
<feature type="domain" description="Trichohyalin-plectin-homology" evidence="10">
    <location>
        <begin position="181"/>
        <end position="528"/>
    </location>
</feature>
<evidence type="ECO:0000256" key="1">
    <source>
        <dbReference type="ARBA" id="ARBA00004230"/>
    </source>
</evidence>
<reference evidence="11" key="1">
    <citation type="submission" date="2025-08" db="UniProtKB">
        <authorList>
            <consortium name="Ensembl"/>
        </authorList>
    </citation>
    <scope>IDENTIFICATION</scope>
</reference>
<dbReference type="GO" id="GO:0031514">
    <property type="term" value="C:motile cilium"/>
    <property type="evidence" value="ECO:0007669"/>
    <property type="project" value="UniProtKB-SubCell"/>
</dbReference>
<sequence>MPQSIGSSSRLSGSSRSRRYRTRALTSHVDESLFGTPKQALSACNVKDTERGGRFGPRGQSRSAPSQKTQNLETVRIITKDLIRDLKIPSKDPSGLSVILRPTDIERIATASLVSTKEEREFTLESQRREREAAMDAAEDRKAHIRQADLSRQKNQGLSELEAEAKERAQYLLERANAMRMEQEDEVKKLNELILGARCHAVRDAQILERQQILAELQEEERRLDAMMEVDRRRALEAQEQIDELRKHQRIQGKQLIINQIEERLEDRMLQNEMKEQEGQQMLENLEKMQMEELEALERKKEEQQRLQQEILRINEDSLLAKERNKEEERLADLRAMEYTHKKMEREAEYEAEQRRIKREKEKDVARLRALQEREKDHKAEQDELRARRNQEGAERDWRRKEKEQLKKKVDVEERLKAARLEQVTHKEHLLSIEAGRERAEFDRVLRAQQVSICKEKDKEEKHRIKVLRHADGVRQQVREREMQAIALRREVYKEGDRLDEEARHRRIRLDEIKEKKLRELKAAGLPEKYCNEVERREMGRYARENRKALVLLSCQGRDFVPGTLGQGRGGVHALGDGVIPVCERHTLCSYNVKQPIHQHTHPSLNSETDIRPHRLLLLQTERERESMGS</sequence>
<evidence type="ECO:0000313" key="11">
    <source>
        <dbReference type="Ensembl" id="ENSOKIP00005050945.1"/>
    </source>
</evidence>
<feature type="compositionally biased region" description="Low complexity" evidence="9">
    <location>
        <begin position="1"/>
        <end position="15"/>
    </location>
</feature>
<evidence type="ECO:0000259" key="10">
    <source>
        <dbReference type="Pfam" id="PF13868"/>
    </source>
</evidence>
<evidence type="ECO:0000256" key="4">
    <source>
        <dbReference type="ARBA" id="ARBA00023069"/>
    </source>
</evidence>
<keyword evidence="3 8" id="KW-0175">Coiled coil</keyword>
<dbReference type="AlphaFoldDB" id="A0A8C7MFY5"/>
<dbReference type="Proteomes" id="UP000694557">
    <property type="component" value="Unassembled WGS sequence"/>
</dbReference>
<keyword evidence="4" id="KW-0969">Cilium</keyword>
<feature type="coiled-coil region" evidence="8">
    <location>
        <begin position="166"/>
        <end position="317"/>
    </location>
</feature>
<protein>
    <recommendedName>
        <fullName evidence="7">Cilia- and flagella-associated protein 45</fullName>
    </recommendedName>
</protein>
<dbReference type="GeneTree" id="ENSGT00730000111174"/>
<evidence type="ECO:0000256" key="5">
    <source>
        <dbReference type="ARBA" id="ARBA00023273"/>
    </source>
</evidence>
<proteinExistence type="inferred from homology"/>
<dbReference type="Pfam" id="PF13868">
    <property type="entry name" value="TPH"/>
    <property type="match status" value="1"/>
</dbReference>
<reference evidence="11" key="2">
    <citation type="submission" date="2025-09" db="UniProtKB">
        <authorList>
            <consortium name="Ensembl"/>
        </authorList>
    </citation>
    <scope>IDENTIFICATION</scope>
</reference>
<comment type="subcellular location">
    <subcellularLocation>
        <location evidence="1">Cell projection</location>
        <location evidence="1">Cilium</location>
        <location evidence="1">Flagellum</location>
    </subcellularLocation>
</comment>
<feature type="region of interest" description="Disordered" evidence="9">
    <location>
        <begin position="1"/>
        <end position="71"/>
    </location>
</feature>
<evidence type="ECO:0000256" key="6">
    <source>
        <dbReference type="ARBA" id="ARBA00034116"/>
    </source>
</evidence>
<dbReference type="Ensembl" id="ENSOKIT00005053782.1">
    <property type="protein sequence ID" value="ENSOKIP00005050945.1"/>
    <property type="gene ID" value="ENSOKIG00005021454.1"/>
</dbReference>
<keyword evidence="2" id="KW-0282">Flagellum</keyword>
<dbReference type="PANTHER" id="PTHR15504:SF0">
    <property type="entry name" value="CILIA- AND FLAGELLA-ASSOCIATED PROTEIN 45"/>
    <property type="match status" value="1"/>
</dbReference>
<comment type="similarity">
    <text evidence="6">Belongs to the CFAP45 family.</text>
</comment>
<dbReference type="InterPro" id="IPR033253">
    <property type="entry name" value="CFAP45"/>
</dbReference>
<name>A0A8C7MFY5_ONCKI</name>
<keyword evidence="12" id="KW-1185">Reference proteome</keyword>
<evidence type="ECO:0000256" key="9">
    <source>
        <dbReference type="SAM" id="MobiDB-lite"/>
    </source>
</evidence>
<feature type="compositionally biased region" description="Polar residues" evidence="9">
    <location>
        <begin position="60"/>
        <end position="71"/>
    </location>
</feature>
<evidence type="ECO:0000256" key="2">
    <source>
        <dbReference type="ARBA" id="ARBA00022846"/>
    </source>
</evidence>
<evidence type="ECO:0000256" key="3">
    <source>
        <dbReference type="ARBA" id="ARBA00023054"/>
    </source>
</evidence>
<dbReference type="PANTHER" id="PTHR15504">
    <property type="entry name" value="NASOPHARYNGEAL EPITHELIUM SPECIFIC PROTEIN 1"/>
    <property type="match status" value="1"/>
</dbReference>
<keyword evidence="5" id="KW-0966">Cell projection</keyword>
<dbReference type="InterPro" id="IPR043597">
    <property type="entry name" value="TPH_dom"/>
</dbReference>